<gene>
    <name evidence="1" type="ORF">METESE_17030</name>
</gene>
<reference evidence="1" key="1">
    <citation type="journal article" date="2023" name="Int. J. Syst. Evol. Microbiol.">
        <title>Mesoterricola silvestris gen. nov., sp. nov., Mesoterricola sediminis sp. nov., Geothrix oryzae sp. nov., Geothrix edaphica sp. nov., Geothrix rubra sp. nov., and Geothrix limicola sp. nov., six novel members of Acidobacteriota isolated from soils.</title>
        <authorList>
            <person name="Itoh H."/>
            <person name="Sugisawa Y."/>
            <person name="Mise K."/>
            <person name="Xu Z."/>
            <person name="Kuniyasu M."/>
            <person name="Ushijima N."/>
            <person name="Kawano K."/>
            <person name="Kobayashi E."/>
            <person name="Shiratori Y."/>
            <person name="Masuda Y."/>
            <person name="Senoo K."/>
        </authorList>
    </citation>
    <scope>NUCLEOTIDE SEQUENCE</scope>
    <source>
        <strain evidence="1">W786</strain>
    </source>
</reference>
<dbReference type="EMBL" id="AP027081">
    <property type="protein sequence ID" value="BDU76745.1"/>
    <property type="molecule type" value="Genomic_DNA"/>
</dbReference>
<dbReference type="RefSeq" id="WP_243346829.1">
    <property type="nucleotide sequence ID" value="NZ_AP027081.1"/>
</dbReference>
<dbReference type="Proteomes" id="UP001228113">
    <property type="component" value="Chromosome"/>
</dbReference>
<evidence type="ECO:0000313" key="1">
    <source>
        <dbReference type="EMBL" id="BDU76745.1"/>
    </source>
</evidence>
<dbReference type="Pfam" id="PF14384">
    <property type="entry name" value="BrnA_antitoxin"/>
    <property type="match status" value="1"/>
</dbReference>
<organism evidence="1 2">
    <name type="scientific">Mesoterricola sediminis</name>
    <dbReference type="NCBI Taxonomy" id="2927980"/>
    <lineage>
        <taxon>Bacteria</taxon>
        <taxon>Pseudomonadati</taxon>
        <taxon>Acidobacteriota</taxon>
        <taxon>Holophagae</taxon>
        <taxon>Holophagales</taxon>
        <taxon>Holophagaceae</taxon>
        <taxon>Mesoterricola</taxon>
    </lineage>
</organism>
<proteinExistence type="predicted"/>
<keyword evidence="2" id="KW-1185">Reference proteome</keyword>
<sequence length="94" mass="10935">MTKRKPLTHEEGDVREITAEDLKHFKPFKDLPLEMQETLKSVRRPRGPQVEPTKKRITIRLSQEVLDHFRSGGKGWQTRLDQVLLDVVHGKKPA</sequence>
<dbReference type="KEGG" id="msea:METESE_17030"/>
<name>A0AA48KD61_9BACT</name>
<accession>A0AA48KD61</accession>
<evidence type="ECO:0008006" key="3">
    <source>
        <dbReference type="Google" id="ProtNLM"/>
    </source>
</evidence>
<dbReference type="AlphaFoldDB" id="A0AA48KD61"/>
<evidence type="ECO:0000313" key="2">
    <source>
        <dbReference type="Proteomes" id="UP001228113"/>
    </source>
</evidence>
<dbReference type="InterPro" id="IPR025528">
    <property type="entry name" value="BrnA_antitoxin"/>
</dbReference>
<protein>
    <recommendedName>
        <fullName evidence="3">BrnA antitoxin of type II toxin-antitoxin system</fullName>
    </recommendedName>
</protein>